<sequence>MILILIAFAVGVVMLVWFWKVPVQGLVRALERGGSSTFEAYMVVVLLGGGLAAFVFVIYSIM</sequence>
<dbReference type="AlphaFoldDB" id="A0A521E4Q9"/>
<keyword evidence="1" id="KW-0812">Transmembrane</keyword>
<gene>
    <name evidence="2" type="ORF">SAMN06265218_11365</name>
</gene>
<feature type="transmembrane region" description="Helical" evidence="1">
    <location>
        <begin position="41"/>
        <end position="61"/>
    </location>
</feature>
<accession>A0A521E4Q9</accession>
<evidence type="ECO:0000313" key="2">
    <source>
        <dbReference type="EMBL" id="SMO78944.1"/>
    </source>
</evidence>
<protein>
    <recommendedName>
        <fullName evidence="4">Immunity protein 17</fullName>
    </recommendedName>
</protein>
<dbReference type="EMBL" id="FXTH01000013">
    <property type="protein sequence ID" value="SMO78944.1"/>
    <property type="molecule type" value="Genomic_DNA"/>
</dbReference>
<dbReference type="RefSeq" id="WP_142715260.1">
    <property type="nucleotide sequence ID" value="NZ_FXTH01000013.1"/>
</dbReference>
<name>A0A521E4Q9_9BACT</name>
<keyword evidence="1" id="KW-0472">Membrane</keyword>
<organism evidence="2 3">
    <name type="scientific">Fodinibius sediminis</name>
    <dbReference type="NCBI Taxonomy" id="1214077"/>
    <lineage>
        <taxon>Bacteria</taxon>
        <taxon>Pseudomonadati</taxon>
        <taxon>Balneolota</taxon>
        <taxon>Balneolia</taxon>
        <taxon>Balneolales</taxon>
        <taxon>Balneolaceae</taxon>
        <taxon>Fodinibius</taxon>
    </lineage>
</organism>
<reference evidence="2 3" key="1">
    <citation type="submission" date="2017-05" db="EMBL/GenBank/DDBJ databases">
        <authorList>
            <person name="Varghese N."/>
            <person name="Submissions S."/>
        </authorList>
    </citation>
    <scope>NUCLEOTIDE SEQUENCE [LARGE SCALE GENOMIC DNA]</scope>
    <source>
        <strain evidence="2 3">DSM 21194</strain>
    </source>
</reference>
<evidence type="ECO:0000256" key="1">
    <source>
        <dbReference type="SAM" id="Phobius"/>
    </source>
</evidence>
<dbReference type="Proteomes" id="UP000317593">
    <property type="component" value="Unassembled WGS sequence"/>
</dbReference>
<evidence type="ECO:0000313" key="3">
    <source>
        <dbReference type="Proteomes" id="UP000317593"/>
    </source>
</evidence>
<keyword evidence="1" id="KW-1133">Transmembrane helix</keyword>
<keyword evidence="3" id="KW-1185">Reference proteome</keyword>
<evidence type="ECO:0008006" key="4">
    <source>
        <dbReference type="Google" id="ProtNLM"/>
    </source>
</evidence>
<proteinExistence type="predicted"/>